<evidence type="ECO:0000256" key="7">
    <source>
        <dbReference type="ARBA" id="ARBA00022605"/>
    </source>
</evidence>
<comment type="catalytic activity">
    <reaction evidence="10">
        <text>O-phospho-L-homoserine + H2O = L-threonine + phosphate</text>
        <dbReference type="Rhea" id="RHEA:10840"/>
        <dbReference type="ChEBI" id="CHEBI:15377"/>
        <dbReference type="ChEBI" id="CHEBI:43474"/>
        <dbReference type="ChEBI" id="CHEBI:57590"/>
        <dbReference type="ChEBI" id="CHEBI:57926"/>
        <dbReference type="EC" id="4.2.3.1"/>
    </reaction>
</comment>
<evidence type="ECO:0000256" key="2">
    <source>
        <dbReference type="ARBA" id="ARBA00003648"/>
    </source>
</evidence>
<dbReference type="InterPro" id="IPR004450">
    <property type="entry name" value="Thr_synthase-like"/>
</dbReference>
<proteinExistence type="inferred from homology"/>
<evidence type="ECO:0000256" key="1">
    <source>
        <dbReference type="ARBA" id="ARBA00001933"/>
    </source>
</evidence>
<evidence type="ECO:0000259" key="14">
    <source>
        <dbReference type="Pfam" id="PF14821"/>
    </source>
</evidence>
<keyword evidence="9 12" id="KW-0663">Pyridoxal phosphate</keyword>
<dbReference type="RefSeq" id="WP_154483817.1">
    <property type="nucleotide sequence ID" value="NZ_JBCLQA010000012.1"/>
</dbReference>
<organism evidence="15 16">
    <name type="scientific">Anaerosalibacter bizertensis</name>
    <dbReference type="NCBI Taxonomy" id="932217"/>
    <lineage>
        <taxon>Bacteria</taxon>
        <taxon>Bacillati</taxon>
        <taxon>Bacillota</taxon>
        <taxon>Tissierellia</taxon>
        <taxon>Tissierellales</taxon>
        <taxon>Sporanaerobacteraceae</taxon>
        <taxon>Anaerosalibacter</taxon>
    </lineage>
</organism>
<dbReference type="InterPro" id="IPR036052">
    <property type="entry name" value="TrpB-like_PALP_sf"/>
</dbReference>
<feature type="domain" description="Tryptophan synthase beta chain-like PALP" evidence="13">
    <location>
        <begin position="93"/>
        <end position="321"/>
    </location>
</feature>
<name>A0A844FGG4_9FIRM</name>
<dbReference type="EMBL" id="VULR01000005">
    <property type="protein sequence ID" value="MSS43143.1"/>
    <property type="molecule type" value="Genomic_DNA"/>
</dbReference>
<dbReference type="Pfam" id="PF14821">
    <property type="entry name" value="Thr_synth_N"/>
    <property type="match status" value="1"/>
</dbReference>
<evidence type="ECO:0000256" key="4">
    <source>
        <dbReference type="ARBA" id="ARBA00005517"/>
    </source>
</evidence>
<dbReference type="InterPro" id="IPR037158">
    <property type="entry name" value="Thr_synth_N_sf"/>
</dbReference>
<protein>
    <recommendedName>
        <fullName evidence="6 11">Threonine synthase</fullName>
        <ecNumber evidence="5 11">4.2.3.1</ecNumber>
    </recommendedName>
</protein>
<evidence type="ECO:0000256" key="8">
    <source>
        <dbReference type="ARBA" id="ARBA00022697"/>
    </source>
</evidence>
<evidence type="ECO:0000256" key="10">
    <source>
        <dbReference type="ARBA" id="ARBA00049144"/>
    </source>
</evidence>
<evidence type="ECO:0000256" key="6">
    <source>
        <dbReference type="ARBA" id="ARBA00018679"/>
    </source>
</evidence>
<dbReference type="PANTHER" id="PTHR43515:SF1">
    <property type="entry name" value="THREONINE SYNTHASE-LIKE 1"/>
    <property type="match status" value="1"/>
</dbReference>
<gene>
    <name evidence="15" type="ORF">FYJ27_05270</name>
</gene>
<evidence type="ECO:0000256" key="5">
    <source>
        <dbReference type="ARBA" id="ARBA00013028"/>
    </source>
</evidence>
<dbReference type="InterPro" id="IPR029144">
    <property type="entry name" value="Thr_synth_N"/>
</dbReference>
<sequence>MEYISTRNKTIPISSSEAIIQGISKDGGLFVPINIPKIENIGALKEADYKELAFIIMSKFFTDFELSILKNCINNAYDNKFSEKEIVPLLKVGDVFFLELFHGPTLAFKDMALSILPHLLKEAININKIDREVVILTATSGDTGKAALEGFANVGGIKIIVFFPEYGVSKIQKKQMLTQEGSNTFVVGIDGNFDDAQNGVKGIFNDQNFVRFLDKNKYILSSANSINIGRLIPQIVYYFYGYLTLLREGKIEDNEKINIVVPTGNFGNILAAYYAKEMGLPINKLICASNENNVLTDFIKTGIYDKRRELILTSSPSMDILISSNLERLLFHISGGDSIFVKNKMDELVKDGYYKIDKSNLKDFYGSYSTEEGISSSINKVFAENNYIMDPHTAVAYNVYEKYKEETCDNTKTIIVSTASPFKFGTKVASSIGIDIKNKDEFNIIEALATKTDIEIPKAISNLKDKEVIHNNKCNKEDMKGLIEKFLEVGDIDD</sequence>
<evidence type="ECO:0000259" key="13">
    <source>
        <dbReference type="Pfam" id="PF00291"/>
    </source>
</evidence>
<feature type="modified residue" description="N6-(pyridoxal phosphate)lysine" evidence="12">
    <location>
        <position position="109"/>
    </location>
</feature>
<dbReference type="Pfam" id="PF24857">
    <property type="entry name" value="THR4_C"/>
    <property type="match status" value="1"/>
</dbReference>
<accession>A0A844FGG4</accession>
<evidence type="ECO:0000256" key="11">
    <source>
        <dbReference type="NCBIfam" id="TIGR00260"/>
    </source>
</evidence>
<dbReference type="NCBIfam" id="TIGR00260">
    <property type="entry name" value="thrC"/>
    <property type="match status" value="1"/>
</dbReference>
<comment type="cofactor">
    <cofactor evidence="1 12">
        <name>pyridoxal 5'-phosphate</name>
        <dbReference type="ChEBI" id="CHEBI:597326"/>
    </cofactor>
</comment>
<evidence type="ECO:0000256" key="9">
    <source>
        <dbReference type="ARBA" id="ARBA00022898"/>
    </source>
</evidence>
<evidence type="ECO:0000256" key="12">
    <source>
        <dbReference type="PIRSR" id="PIRSR604450-51"/>
    </source>
</evidence>
<dbReference type="PANTHER" id="PTHR43515">
    <property type="entry name" value="THREONINE SYNTHASE-LIKE 1"/>
    <property type="match status" value="1"/>
</dbReference>
<dbReference type="CDD" id="cd01560">
    <property type="entry name" value="Thr-synth_2"/>
    <property type="match status" value="1"/>
</dbReference>
<dbReference type="SUPFAM" id="SSF53686">
    <property type="entry name" value="Tryptophan synthase beta subunit-like PLP-dependent enzymes"/>
    <property type="match status" value="1"/>
</dbReference>
<dbReference type="AlphaFoldDB" id="A0A844FGG4"/>
<evidence type="ECO:0000313" key="16">
    <source>
        <dbReference type="Proteomes" id="UP000462760"/>
    </source>
</evidence>
<feature type="domain" description="Threonine synthase N-terminal" evidence="14">
    <location>
        <begin position="2"/>
        <end position="77"/>
    </location>
</feature>
<dbReference type="UniPathway" id="UPA00050">
    <property type="reaction ID" value="UER00065"/>
</dbReference>
<keyword evidence="8" id="KW-0791">Threonine biosynthesis</keyword>
<dbReference type="InterPro" id="IPR000634">
    <property type="entry name" value="Ser/Thr_deHydtase_PyrdxlP-BS"/>
</dbReference>
<dbReference type="EC" id="4.2.3.1" evidence="5 11"/>
<comment type="similarity">
    <text evidence="4">Belongs to the threonine synthase family.</text>
</comment>
<dbReference type="GO" id="GO:0005737">
    <property type="term" value="C:cytoplasm"/>
    <property type="evidence" value="ECO:0007669"/>
    <property type="project" value="TreeGrafter"/>
</dbReference>
<evidence type="ECO:0000256" key="3">
    <source>
        <dbReference type="ARBA" id="ARBA00004979"/>
    </source>
</evidence>
<dbReference type="Proteomes" id="UP000462760">
    <property type="component" value="Unassembled WGS sequence"/>
</dbReference>
<dbReference type="InterPro" id="IPR001926">
    <property type="entry name" value="TrpB-like_PALP"/>
</dbReference>
<reference evidence="15 16" key="1">
    <citation type="submission" date="2019-08" db="EMBL/GenBank/DDBJ databases">
        <title>In-depth cultivation of the pig gut microbiome towards novel bacterial diversity and tailored functional studies.</title>
        <authorList>
            <person name="Wylensek D."/>
            <person name="Hitch T.C.A."/>
            <person name="Clavel T."/>
        </authorList>
    </citation>
    <scope>NUCLEOTIDE SEQUENCE [LARGE SCALE GENOMIC DNA]</scope>
    <source>
        <strain evidence="15 16">Med78-601-WT-4W-RMD-3</strain>
    </source>
</reference>
<comment type="pathway">
    <text evidence="3">Amino-acid biosynthesis; L-threonine biosynthesis; L-threonine from L-aspartate: step 5/5.</text>
</comment>
<dbReference type="Gene3D" id="3.40.50.1100">
    <property type="match status" value="2"/>
</dbReference>
<evidence type="ECO:0000313" key="15">
    <source>
        <dbReference type="EMBL" id="MSS43143.1"/>
    </source>
</evidence>
<dbReference type="PROSITE" id="PS00165">
    <property type="entry name" value="DEHYDRATASE_SER_THR"/>
    <property type="match status" value="1"/>
</dbReference>
<comment type="caution">
    <text evidence="15">The sequence shown here is derived from an EMBL/GenBank/DDBJ whole genome shotgun (WGS) entry which is preliminary data.</text>
</comment>
<dbReference type="GO" id="GO:0004795">
    <property type="term" value="F:threonine synthase activity"/>
    <property type="evidence" value="ECO:0007669"/>
    <property type="project" value="UniProtKB-UniRule"/>
</dbReference>
<dbReference type="Gene3D" id="3.90.1380.10">
    <property type="entry name" value="Threonine synthase, N-terminal domain"/>
    <property type="match status" value="1"/>
</dbReference>
<dbReference type="Pfam" id="PF00291">
    <property type="entry name" value="PALP"/>
    <property type="match status" value="1"/>
</dbReference>
<dbReference type="GO" id="GO:0030170">
    <property type="term" value="F:pyridoxal phosphate binding"/>
    <property type="evidence" value="ECO:0007669"/>
    <property type="project" value="InterPro"/>
</dbReference>
<dbReference type="GO" id="GO:0009088">
    <property type="term" value="P:threonine biosynthetic process"/>
    <property type="evidence" value="ECO:0007669"/>
    <property type="project" value="UniProtKB-UniRule"/>
</dbReference>
<keyword evidence="15" id="KW-0456">Lyase</keyword>
<keyword evidence="7" id="KW-0028">Amino-acid biosynthesis</keyword>
<comment type="function">
    <text evidence="2">Catalyzes the gamma-elimination of phosphate from L-phosphohomoserine and the beta-addition of water to produce L-threonine.</text>
</comment>
<dbReference type="OrthoDB" id="9763107at2"/>